<protein>
    <submittedName>
        <fullName evidence="1">Uncharacterized protein</fullName>
    </submittedName>
</protein>
<proteinExistence type="predicted"/>
<evidence type="ECO:0000313" key="2">
    <source>
        <dbReference type="Proteomes" id="UP000827872"/>
    </source>
</evidence>
<keyword evidence="2" id="KW-1185">Reference proteome</keyword>
<dbReference type="EMBL" id="CM037616">
    <property type="protein sequence ID" value="KAH7993961.1"/>
    <property type="molecule type" value="Genomic_DNA"/>
</dbReference>
<gene>
    <name evidence="1" type="ORF">K3G42_032815</name>
</gene>
<accession>A0ACB8EMM2</accession>
<organism evidence="1 2">
    <name type="scientific">Sphaerodactylus townsendi</name>
    <dbReference type="NCBI Taxonomy" id="933632"/>
    <lineage>
        <taxon>Eukaryota</taxon>
        <taxon>Metazoa</taxon>
        <taxon>Chordata</taxon>
        <taxon>Craniata</taxon>
        <taxon>Vertebrata</taxon>
        <taxon>Euteleostomi</taxon>
        <taxon>Lepidosauria</taxon>
        <taxon>Squamata</taxon>
        <taxon>Bifurcata</taxon>
        <taxon>Gekkota</taxon>
        <taxon>Sphaerodactylidae</taxon>
        <taxon>Sphaerodactylus</taxon>
    </lineage>
</organism>
<reference evidence="1" key="1">
    <citation type="submission" date="2021-08" db="EMBL/GenBank/DDBJ databases">
        <title>The first chromosome-level gecko genome reveals the dynamic sex chromosomes of Neotropical dwarf geckos (Sphaerodactylidae: Sphaerodactylus).</title>
        <authorList>
            <person name="Pinto B.J."/>
            <person name="Keating S.E."/>
            <person name="Gamble T."/>
        </authorList>
    </citation>
    <scope>NUCLEOTIDE SEQUENCE</scope>
    <source>
        <strain evidence="1">TG3544</strain>
    </source>
</reference>
<name>A0ACB8EMM2_9SAUR</name>
<sequence>MARDEGGPTRNSPAEDQRYPAVPGILDRWSPASLSPRSPGRDCQLAGALAQDGWHRSIWAGPEGSGTRWLRGSAFSRQIGGSSHNPPSAKTKALT</sequence>
<dbReference type="Proteomes" id="UP000827872">
    <property type="component" value="Linkage Group LG03"/>
</dbReference>
<evidence type="ECO:0000313" key="1">
    <source>
        <dbReference type="EMBL" id="KAH7993961.1"/>
    </source>
</evidence>
<comment type="caution">
    <text evidence="1">The sequence shown here is derived from an EMBL/GenBank/DDBJ whole genome shotgun (WGS) entry which is preliminary data.</text>
</comment>